<feature type="coiled-coil region" evidence="1">
    <location>
        <begin position="7"/>
        <end position="44"/>
    </location>
</feature>
<keyword evidence="3" id="KW-1185">Reference proteome</keyword>
<dbReference type="EMBL" id="VSWD01000010">
    <property type="protein sequence ID" value="KAK3089097.1"/>
    <property type="molecule type" value="Genomic_DNA"/>
</dbReference>
<reference evidence="2" key="1">
    <citation type="submission" date="2019-08" db="EMBL/GenBank/DDBJ databases">
        <title>The improved chromosome-level genome for the pearl oyster Pinctada fucata martensii using PacBio sequencing and Hi-C.</title>
        <authorList>
            <person name="Zheng Z."/>
        </authorList>
    </citation>
    <scope>NUCLEOTIDE SEQUENCE</scope>
    <source>
        <strain evidence="2">ZZ-2019</strain>
        <tissue evidence="2">Adductor muscle</tissue>
    </source>
</reference>
<gene>
    <name evidence="2" type="ORF">FSP39_000730</name>
</gene>
<keyword evidence="1" id="KW-0175">Coiled coil</keyword>
<name>A0AA89C024_PINIB</name>
<accession>A0AA89C024</accession>
<dbReference type="Proteomes" id="UP001186944">
    <property type="component" value="Unassembled WGS sequence"/>
</dbReference>
<comment type="caution">
    <text evidence="2">The sequence shown here is derived from an EMBL/GenBank/DDBJ whole genome shotgun (WGS) entry which is preliminary data.</text>
</comment>
<proteinExistence type="predicted"/>
<evidence type="ECO:0000256" key="1">
    <source>
        <dbReference type="SAM" id="Coils"/>
    </source>
</evidence>
<sequence length="157" mass="17116">MTARGDANESETEVEGLNEEIRVLQEKIKELEALNALADESELNCFYEGKYNNEIRGNNDDLGYTVCSEPEKGYYTCDSRAYSLELAEVGSGDAASLMTAFREQISELASAIQVGDKGVPQLITSIVSTMSDQGSTNPVFNSQLAELRLSLSARNNS</sequence>
<dbReference type="AlphaFoldDB" id="A0AA89C024"/>
<evidence type="ECO:0000313" key="3">
    <source>
        <dbReference type="Proteomes" id="UP001186944"/>
    </source>
</evidence>
<protein>
    <submittedName>
        <fullName evidence="2">Uncharacterized protein</fullName>
    </submittedName>
</protein>
<evidence type="ECO:0000313" key="2">
    <source>
        <dbReference type="EMBL" id="KAK3089097.1"/>
    </source>
</evidence>
<organism evidence="2 3">
    <name type="scientific">Pinctada imbricata</name>
    <name type="common">Atlantic pearl-oyster</name>
    <name type="synonym">Pinctada martensii</name>
    <dbReference type="NCBI Taxonomy" id="66713"/>
    <lineage>
        <taxon>Eukaryota</taxon>
        <taxon>Metazoa</taxon>
        <taxon>Spiralia</taxon>
        <taxon>Lophotrochozoa</taxon>
        <taxon>Mollusca</taxon>
        <taxon>Bivalvia</taxon>
        <taxon>Autobranchia</taxon>
        <taxon>Pteriomorphia</taxon>
        <taxon>Pterioida</taxon>
        <taxon>Pterioidea</taxon>
        <taxon>Pteriidae</taxon>
        <taxon>Pinctada</taxon>
    </lineage>
</organism>